<reference evidence="2" key="1">
    <citation type="submission" date="2021-01" db="EMBL/GenBank/DDBJ databases">
        <authorList>
            <person name="Corre E."/>
            <person name="Pelletier E."/>
            <person name="Niang G."/>
            <person name="Scheremetjew M."/>
            <person name="Finn R."/>
            <person name="Kale V."/>
            <person name="Holt S."/>
            <person name="Cochrane G."/>
            <person name="Meng A."/>
            <person name="Brown T."/>
            <person name="Cohen L."/>
        </authorList>
    </citation>
    <scope>NUCLEOTIDE SEQUENCE</scope>
    <source>
        <strain evidence="2">CCMP281</strain>
    </source>
</reference>
<proteinExistence type="predicted"/>
<feature type="transmembrane region" description="Helical" evidence="1">
    <location>
        <begin position="51"/>
        <end position="71"/>
    </location>
</feature>
<dbReference type="AlphaFoldDB" id="A0A7S3B3Y9"/>
<keyword evidence="1" id="KW-0472">Membrane</keyword>
<sequence length="139" mass="15042">MNVYAEDVINDELQMRHDTVQRTIAFILSPPVSAQMPPAVSTSQPRMQAQLPWDLVASAVLICYAATVVFIKRGRVWTLCCRCATQSAHVFGLNSPGRMQEISDKVPLTSAGSCGRLYKGSPTAERCGSGASRTLIVSV</sequence>
<organism evidence="2">
    <name type="scientific">Haptolina ericina</name>
    <dbReference type="NCBI Taxonomy" id="156174"/>
    <lineage>
        <taxon>Eukaryota</taxon>
        <taxon>Haptista</taxon>
        <taxon>Haptophyta</taxon>
        <taxon>Prymnesiophyceae</taxon>
        <taxon>Prymnesiales</taxon>
        <taxon>Prymnesiaceae</taxon>
        <taxon>Haptolina</taxon>
    </lineage>
</organism>
<accession>A0A7S3B3Y9</accession>
<gene>
    <name evidence="2" type="ORF">HERI1096_LOCUS24288</name>
</gene>
<dbReference type="EMBL" id="HBHX01043862">
    <property type="protein sequence ID" value="CAE0123586.1"/>
    <property type="molecule type" value="Transcribed_RNA"/>
</dbReference>
<keyword evidence="1" id="KW-0812">Transmembrane</keyword>
<evidence type="ECO:0000313" key="2">
    <source>
        <dbReference type="EMBL" id="CAE0123586.1"/>
    </source>
</evidence>
<evidence type="ECO:0000256" key="1">
    <source>
        <dbReference type="SAM" id="Phobius"/>
    </source>
</evidence>
<keyword evidence="1" id="KW-1133">Transmembrane helix</keyword>
<name>A0A7S3B3Y9_9EUKA</name>
<protein>
    <submittedName>
        <fullName evidence="2">Uncharacterized protein</fullName>
    </submittedName>
</protein>